<comment type="caution">
    <text evidence="1">The sequence shown here is derived from an EMBL/GenBank/DDBJ whole genome shotgun (WGS) entry which is preliminary data.</text>
</comment>
<keyword evidence="2" id="KW-1185">Reference proteome</keyword>
<sequence>MFRSIHAGPVSSGIQCLSSWASQVVTQPCTTLHGALAHPLSQPVSNNVIQIPGVSSLSSIKDGLGILRNDVNQLYENIVNMTSIQLLTTIMKDLTTYFMYIDVVATKERRQVQALSRPQEESLEGSANTLLHDLEVTLCSLQSAVNIGVDNHIDVNQLLMSCECLDMDDSDYIDKSLRVVHDFQAYINQLILFIGSA</sequence>
<protein>
    <submittedName>
        <fullName evidence="1">Uncharacterized protein</fullName>
    </submittedName>
</protein>
<gene>
    <name evidence="1" type="ORF">ACJMK2_005124</name>
</gene>
<dbReference type="Proteomes" id="UP001634394">
    <property type="component" value="Unassembled WGS sequence"/>
</dbReference>
<reference evidence="1 2" key="1">
    <citation type="submission" date="2024-11" db="EMBL/GenBank/DDBJ databases">
        <title>Chromosome-level genome assembly of the freshwater bivalve Anodonta woodiana.</title>
        <authorList>
            <person name="Chen X."/>
        </authorList>
    </citation>
    <scope>NUCLEOTIDE SEQUENCE [LARGE SCALE GENOMIC DNA]</scope>
    <source>
        <strain evidence="1">MN2024</strain>
        <tissue evidence="1">Gills</tissue>
    </source>
</reference>
<organism evidence="1 2">
    <name type="scientific">Sinanodonta woodiana</name>
    <name type="common">Chinese pond mussel</name>
    <name type="synonym">Anodonta woodiana</name>
    <dbReference type="NCBI Taxonomy" id="1069815"/>
    <lineage>
        <taxon>Eukaryota</taxon>
        <taxon>Metazoa</taxon>
        <taxon>Spiralia</taxon>
        <taxon>Lophotrochozoa</taxon>
        <taxon>Mollusca</taxon>
        <taxon>Bivalvia</taxon>
        <taxon>Autobranchia</taxon>
        <taxon>Heteroconchia</taxon>
        <taxon>Palaeoheterodonta</taxon>
        <taxon>Unionida</taxon>
        <taxon>Unionoidea</taxon>
        <taxon>Unionidae</taxon>
        <taxon>Unioninae</taxon>
        <taxon>Sinanodonta</taxon>
    </lineage>
</organism>
<dbReference type="EMBL" id="JBJQND010000010">
    <property type="protein sequence ID" value="KAL3863366.1"/>
    <property type="molecule type" value="Genomic_DNA"/>
</dbReference>
<proteinExistence type="predicted"/>
<dbReference type="AlphaFoldDB" id="A0ABD3VQD9"/>
<evidence type="ECO:0000313" key="2">
    <source>
        <dbReference type="Proteomes" id="UP001634394"/>
    </source>
</evidence>
<accession>A0ABD3VQD9</accession>
<evidence type="ECO:0000313" key="1">
    <source>
        <dbReference type="EMBL" id="KAL3863366.1"/>
    </source>
</evidence>
<name>A0ABD3VQD9_SINWO</name>